<evidence type="ECO:0000259" key="9">
    <source>
        <dbReference type="Pfam" id="PF16491"/>
    </source>
</evidence>
<feature type="transmembrane region" description="Helical" evidence="7">
    <location>
        <begin position="311"/>
        <end position="330"/>
    </location>
</feature>
<organism evidence="10 11">
    <name type="scientific">Sphingomonas kaistensis</name>
    <dbReference type="NCBI Taxonomy" id="298708"/>
    <lineage>
        <taxon>Bacteria</taxon>
        <taxon>Pseudomonadati</taxon>
        <taxon>Pseudomonadota</taxon>
        <taxon>Alphaproteobacteria</taxon>
        <taxon>Sphingomonadales</taxon>
        <taxon>Sphingomonadaceae</taxon>
        <taxon>Sphingomonas</taxon>
    </lineage>
</organism>
<reference evidence="10 11" key="1">
    <citation type="submission" date="2024-02" db="EMBL/GenBank/DDBJ databases">
        <title>Full genome sequence of Sphingomonas kaistensis.</title>
        <authorList>
            <person name="Poletto B.L."/>
            <person name="Silva G."/>
            <person name="Galante D."/>
            <person name="Campos K.R."/>
            <person name="Santos M.B.N."/>
            <person name="Sacchi C.T."/>
        </authorList>
    </citation>
    <scope>NUCLEOTIDE SEQUENCE [LARGE SCALE GENOMIC DNA]</scope>
    <source>
        <strain evidence="10 11">MA4R</strain>
    </source>
</reference>
<evidence type="ECO:0000256" key="3">
    <source>
        <dbReference type="ARBA" id="ARBA00022801"/>
    </source>
</evidence>
<keyword evidence="7" id="KW-1133">Transmembrane helix</keyword>
<feature type="transmembrane region" description="Helical" evidence="7">
    <location>
        <begin position="86"/>
        <end position="109"/>
    </location>
</feature>
<proteinExistence type="inferred from homology"/>
<comment type="similarity">
    <text evidence="6">Belongs to the peptidase M48 family.</text>
</comment>
<dbReference type="InterPro" id="IPR027057">
    <property type="entry name" value="CAXX_Prtase_1"/>
</dbReference>
<dbReference type="Proteomes" id="UP001382935">
    <property type="component" value="Chromosome"/>
</dbReference>
<comment type="cofactor">
    <cofactor evidence="6">
        <name>Zn(2+)</name>
        <dbReference type="ChEBI" id="CHEBI:29105"/>
    </cofactor>
    <text evidence="6">Binds 1 zinc ion per subunit.</text>
</comment>
<keyword evidence="2" id="KW-0479">Metal-binding</keyword>
<accession>A0ABZ2FXC9</accession>
<dbReference type="InterPro" id="IPR032456">
    <property type="entry name" value="Peptidase_M48_N"/>
</dbReference>
<evidence type="ECO:0000256" key="1">
    <source>
        <dbReference type="ARBA" id="ARBA00022670"/>
    </source>
</evidence>
<evidence type="ECO:0000256" key="7">
    <source>
        <dbReference type="SAM" id="Phobius"/>
    </source>
</evidence>
<feature type="domain" description="Peptidase M48" evidence="8">
    <location>
        <begin position="194"/>
        <end position="390"/>
    </location>
</feature>
<feature type="transmembrane region" description="Helical" evidence="7">
    <location>
        <begin position="129"/>
        <end position="150"/>
    </location>
</feature>
<protein>
    <submittedName>
        <fullName evidence="10">M48 family metallopeptidase</fullName>
    </submittedName>
</protein>
<feature type="transmembrane region" description="Helical" evidence="7">
    <location>
        <begin position="157"/>
        <end position="180"/>
    </location>
</feature>
<dbReference type="Pfam" id="PF01435">
    <property type="entry name" value="Peptidase_M48"/>
    <property type="match status" value="1"/>
</dbReference>
<evidence type="ECO:0000256" key="5">
    <source>
        <dbReference type="ARBA" id="ARBA00023049"/>
    </source>
</evidence>
<feature type="transmembrane region" description="Helical" evidence="7">
    <location>
        <begin position="269"/>
        <end position="290"/>
    </location>
</feature>
<evidence type="ECO:0000313" key="11">
    <source>
        <dbReference type="Proteomes" id="UP001382935"/>
    </source>
</evidence>
<evidence type="ECO:0000256" key="6">
    <source>
        <dbReference type="RuleBase" id="RU003983"/>
    </source>
</evidence>
<name>A0ABZ2FXC9_9SPHN</name>
<sequence length="420" mass="46787">MSITMLAASAAAAFDVDAATRAYLAMVEGPVRARSDAYFEGGYWLLLWNALFGIAVNWALLHFGWSARWSAWAARRVRRPALRTMLYWLPYVAVTTLILLPWTIYTDFWREHQYAMSNQSFAAWSSEEATGFALSLIVGALAFAAIYAVIRRAPRSWWLWGTGLTLAFVAFGPLLAPVFVAPLFNTYTPMAESPLRTEILAMAKANNVPADNVYVFDASKQTDRISANVSGLGPTIRISLNDNLLNRTSPEESKAVMGHELGHYVRGHVWKLIGGFALVFLAVFLFAWFAAPRLLARYGARWGVRDVADPASLPLLSILFTIAMLAATPLTNSIIRVNEIEADAFGLDAAREPDGFAQVAMRLSEYRKLEPGTLEEIVFFDHPSGYNRARMSMEWKARHLAELPPEQRALQRPAPLPVKD</sequence>
<keyword evidence="1 6" id="KW-0645">Protease</keyword>
<keyword evidence="5 6" id="KW-0482">Metalloprotease</keyword>
<evidence type="ECO:0000259" key="8">
    <source>
        <dbReference type="Pfam" id="PF01435"/>
    </source>
</evidence>
<feature type="domain" description="CAAX prenyl protease 1 N-terminal" evidence="9">
    <location>
        <begin position="37"/>
        <end position="186"/>
    </location>
</feature>
<feature type="transmembrane region" description="Helical" evidence="7">
    <location>
        <begin position="42"/>
        <end position="65"/>
    </location>
</feature>
<dbReference type="RefSeq" id="WP_338501584.1">
    <property type="nucleotide sequence ID" value="NZ_CP145607.1"/>
</dbReference>
<dbReference type="EMBL" id="CP145607">
    <property type="protein sequence ID" value="WWM69486.1"/>
    <property type="molecule type" value="Genomic_DNA"/>
</dbReference>
<dbReference type="Pfam" id="PF16491">
    <property type="entry name" value="Peptidase_M48_N"/>
    <property type="match status" value="1"/>
</dbReference>
<dbReference type="Gene3D" id="3.30.2010.10">
    <property type="entry name" value="Metalloproteases ('zincins'), catalytic domain"/>
    <property type="match status" value="1"/>
</dbReference>
<evidence type="ECO:0000256" key="4">
    <source>
        <dbReference type="ARBA" id="ARBA00022833"/>
    </source>
</evidence>
<keyword evidence="7" id="KW-0812">Transmembrane</keyword>
<keyword evidence="4 6" id="KW-0862">Zinc</keyword>
<evidence type="ECO:0000256" key="2">
    <source>
        <dbReference type="ARBA" id="ARBA00022723"/>
    </source>
</evidence>
<dbReference type="CDD" id="cd07343">
    <property type="entry name" value="M48A_Zmpste24p_like"/>
    <property type="match status" value="1"/>
</dbReference>
<gene>
    <name evidence="10" type="ORF">V6R86_01935</name>
</gene>
<evidence type="ECO:0000313" key="10">
    <source>
        <dbReference type="EMBL" id="WWM69486.1"/>
    </source>
</evidence>
<keyword evidence="7" id="KW-0472">Membrane</keyword>
<dbReference type="InterPro" id="IPR001915">
    <property type="entry name" value="Peptidase_M48"/>
</dbReference>
<dbReference type="PANTHER" id="PTHR10120">
    <property type="entry name" value="CAAX PRENYL PROTEASE 1"/>
    <property type="match status" value="1"/>
</dbReference>
<keyword evidence="3 6" id="KW-0378">Hydrolase</keyword>
<keyword evidence="11" id="KW-1185">Reference proteome</keyword>